<proteinExistence type="predicted"/>
<comment type="caution">
    <text evidence="1">The sequence shown here is derived from an EMBL/GenBank/DDBJ whole genome shotgun (WGS) entry which is preliminary data.</text>
</comment>
<name>A0A4Z1KWB4_9HELO</name>
<dbReference type="Proteomes" id="UP000297280">
    <property type="component" value="Unassembled WGS sequence"/>
</dbReference>
<accession>A0A4Z1KWB4</accession>
<protein>
    <submittedName>
        <fullName evidence="1">Uncharacterized protein</fullName>
    </submittedName>
</protein>
<gene>
    <name evidence="1" type="ORF">BPOR_0146g00090</name>
</gene>
<dbReference type="EMBL" id="PQXO01000146">
    <property type="protein sequence ID" value="TGO88706.1"/>
    <property type="molecule type" value="Genomic_DNA"/>
</dbReference>
<dbReference type="AlphaFoldDB" id="A0A4Z1KWB4"/>
<organism evidence="1 2">
    <name type="scientific">Botrytis porri</name>
    <dbReference type="NCBI Taxonomy" id="87229"/>
    <lineage>
        <taxon>Eukaryota</taxon>
        <taxon>Fungi</taxon>
        <taxon>Dikarya</taxon>
        <taxon>Ascomycota</taxon>
        <taxon>Pezizomycotina</taxon>
        <taxon>Leotiomycetes</taxon>
        <taxon>Helotiales</taxon>
        <taxon>Sclerotiniaceae</taxon>
        <taxon>Botrytis</taxon>
    </lineage>
</organism>
<evidence type="ECO:0000313" key="2">
    <source>
        <dbReference type="Proteomes" id="UP000297280"/>
    </source>
</evidence>
<reference evidence="1 2" key="1">
    <citation type="submission" date="2017-12" db="EMBL/GenBank/DDBJ databases">
        <title>Comparative genomics of Botrytis spp.</title>
        <authorList>
            <person name="Valero-Jimenez C.A."/>
            <person name="Tapia P."/>
            <person name="Veloso J."/>
            <person name="Silva-Moreno E."/>
            <person name="Staats M."/>
            <person name="Valdes J.H."/>
            <person name="Van Kan J.A.L."/>
        </authorList>
    </citation>
    <scope>NUCLEOTIDE SEQUENCE [LARGE SCALE GENOMIC DNA]</scope>
    <source>
        <strain evidence="1 2">MUCL3349</strain>
    </source>
</reference>
<keyword evidence="2" id="KW-1185">Reference proteome</keyword>
<sequence>MGCRMKLERKLGFAFNGYGLKWRKKIMILYGAGNENIIYAEPFLEGETADGYDHKLDRQSSGIQIYDYILQITKENWGKA</sequence>
<evidence type="ECO:0000313" key="1">
    <source>
        <dbReference type="EMBL" id="TGO88706.1"/>
    </source>
</evidence>